<dbReference type="Proteomes" id="UP000713222">
    <property type="component" value="Unassembled WGS sequence"/>
</dbReference>
<sequence length="909" mass="100199">MVKIQLATGYLDVKEGTAFPLTFQVGDIRDISQRKGNFSKTITLVGSKNNNDLLNHYYDVNIQAGTFDINALTTCSVIQDGIPIMEDASLQLTAVKKVQITGSYEEHVEYEVLVKDNKADFFTAINNLELTDIDFTDLNHIYDANNVQMRFSNTEVDGFKYFLPGSGDNAYNTIEFKPAIFAKTYFDRIFANAGFQYNWASLSDTKFDKLIIPYNGGSDNLDYADYVVKAEKTTPSTVTSVPAIYPVTSVYTFTGLTELEDPQGLFDPVTGIYTTPFNISSANAQYYEYTILVNFSLDITFGSATVSIGTPQYYVSFFNSPYTVIVQSPMYNGPTGVIAAGTYNVTTDTLSITIQATDPTLLPQLTALVLNAQAGTIFPGGSYLGNHTLTLTINSADISITPSSNIVAVGGIIDVNDYVPKKIKQRDFISAVFNMFNIYAEVDKSQPNTLNLVHRDDYYDAGKQVDWTLKLAKDQEQSLSFLPELTNKKVILTYKADKDGPNETYTNATNQIYGQAEVIFNNEYVKDITTKEILFSPTPVIDTVFGAYVPMIIGSQPDTNIRILYDSTAEVGLTSCAAFNIYDYGAVGATGLTAYPYVGHFNDPINPSWDLNYAICSFYYYQPFTLTDNNLYNKYWRRTMGQINNGKMLSAYFNLRDADIQAMELNDKIRIDNSWWNINKVIDYDANANKLTQVELISVDSEIDLMGVLPGSTAIPGQPAPIGNGNNGPIGHVSTQAMFNVRSINSNVVPNSSTGVVTGKGNVVNPSTKSVVVTDNKLIAEDGIYTDNLTVYGKINGVPVQTPCLSYTAVLLQSGATAPTAFEIVNTIGQVTWNYLGVGQYQAVLDQWDLGSIPKERLTVLIGTTLYDGIYSAYFVSTDSSVYVDTSQIGVGFSDNYLNMTTIEIKYYP</sequence>
<dbReference type="EMBL" id="RGET01000032">
    <property type="protein sequence ID" value="NBN87985.1"/>
    <property type="molecule type" value="Genomic_DNA"/>
</dbReference>
<name>A0A964UZV1_9PROT</name>
<comment type="caution">
    <text evidence="1">The sequence shown here is derived from an EMBL/GenBank/DDBJ whole genome shotgun (WGS) entry which is preliminary data.</text>
</comment>
<evidence type="ECO:0000313" key="2">
    <source>
        <dbReference type="Proteomes" id="UP000713222"/>
    </source>
</evidence>
<organism evidence="1 2">
    <name type="scientific">Candidatus Fonsibacter lacus</name>
    <dbReference type="NCBI Taxonomy" id="2576439"/>
    <lineage>
        <taxon>Bacteria</taxon>
        <taxon>Pseudomonadati</taxon>
        <taxon>Pseudomonadota</taxon>
        <taxon>Alphaproteobacteria</taxon>
        <taxon>Candidatus Pelagibacterales</taxon>
        <taxon>Candidatus Pelagibacterales incertae sedis</taxon>
        <taxon>Candidatus Fonsibacter</taxon>
    </lineage>
</organism>
<evidence type="ECO:0000313" key="1">
    <source>
        <dbReference type="EMBL" id="NBN87985.1"/>
    </source>
</evidence>
<reference evidence="1" key="1">
    <citation type="submission" date="2018-10" db="EMBL/GenBank/DDBJ databases">
        <title>Iterative Subtractive Binning of Freshwater Chronoseries Metagenomes Recovers Nearly Complete Genomes from over Four Hundred Novel Species.</title>
        <authorList>
            <person name="Rodriguez-R L.M."/>
            <person name="Tsementzi D."/>
            <person name="Luo C."/>
            <person name="Konstantinidis K.T."/>
        </authorList>
    </citation>
    <scope>NUCLEOTIDE SEQUENCE</scope>
    <source>
        <strain evidence="1">WB7_6_001</strain>
    </source>
</reference>
<proteinExistence type="predicted"/>
<protein>
    <recommendedName>
        <fullName evidence="3">DUF4815 domain-containing protein</fullName>
    </recommendedName>
</protein>
<dbReference type="AlphaFoldDB" id="A0A964UZV1"/>
<gene>
    <name evidence="1" type="ORF">EBV32_02700</name>
</gene>
<evidence type="ECO:0008006" key="3">
    <source>
        <dbReference type="Google" id="ProtNLM"/>
    </source>
</evidence>
<accession>A0A964UZV1</accession>